<organism evidence="1 2">
    <name type="scientific">Ramalina farinacea</name>
    <dbReference type="NCBI Taxonomy" id="258253"/>
    <lineage>
        <taxon>Eukaryota</taxon>
        <taxon>Fungi</taxon>
        <taxon>Dikarya</taxon>
        <taxon>Ascomycota</taxon>
        <taxon>Pezizomycotina</taxon>
        <taxon>Lecanoromycetes</taxon>
        <taxon>OSLEUM clade</taxon>
        <taxon>Lecanoromycetidae</taxon>
        <taxon>Lecanorales</taxon>
        <taxon>Lecanorineae</taxon>
        <taxon>Ramalinaceae</taxon>
        <taxon>Ramalina</taxon>
    </lineage>
</organism>
<accession>A0AA43QMT7</accession>
<dbReference type="EMBL" id="JAPUFD010000006">
    <property type="protein sequence ID" value="MDI1487871.1"/>
    <property type="molecule type" value="Genomic_DNA"/>
</dbReference>
<dbReference type="GO" id="GO:0008168">
    <property type="term" value="F:methyltransferase activity"/>
    <property type="evidence" value="ECO:0007669"/>
    <property type="project" value="TreeGrafter"/>
</dbReference>
<dbReference type="PANTHER" id="PTHR43591">
    <property type="entry name" value="METHYLTRANSFERASE"/>
    <property type="match status" value="1"/>
</dbReference>
<evidence type="ECO:0000313" key="2">
    <source>
        <dbReference type="Proteomes" id="UP001161017"/>
    </source>
</evidence>
<evidence type="ECO:0008006" key="3">
    <source>
        <dbReference type="Google" id="ProtNLM"/>
    </source>
</evidence>
<evidence type="ECO:0000313" key="1">
    <source>
        <dbReference type="EMBL" id="MDI1487871.1"/>
    </source>
</evidence>
<comment type="caution">
    <text evidence="1">The sequence shown here is derived from an EMBL/GenBank/DDBJ whole genome shotgun (WGS) entry which is preliminary data.</text>
</comment>
<protein>
    <recommendedName>
        <fullName evidence="3">Methyltransferase</fullName>
    </recommendedName>
</protein>
<proteinExistence type="predicted"/>
<reference evidence="1" key="1">
    <citation type="journal article" date="2023" name="Genome Biol. Evol.">
        <title>First Whole Genome Sequence and Flow Cytometry Genome Size Data for the Lichen-Forming Fungus Ramalina farinacea (Ascomycota).</title>
        <authorList>
            <person name="Llewellyn T."/>
            <person name="Mian S."/>
            <person name="Hill R."/>
            <person name="Leitch I.J."/>
            <person name="Gaya E."/>
        </authorList>
    </citation>
    <scope>NUCLEOTIDE SEQUENCE</scope>
    <source>
        <strain evidence="1">LIQ254RAFAR</strain>
    </source>
</reference>
<dbReference type="Proteomes" id="UP001161017">
    <property type="component" value="Unassembled WGS sequence"/>
</dbReference>
<keyword evidence="2" id="KW-1185">Reference proteome</keyword>
<dbReference type="SUPFAM" id="SSF53335">
    <property type="entry name" value="S-adenosyl-L-methionine-dependent methyltransferases"/>
    <property type="match status" value="1"/>
</dbReference>
<dbReference type="Gene3D" id="3.40.50.150">
    <property type="entry name" value="Vaccinia Virus protein VP39"/>
    <property type="match status" value="1"/>
</dbReference>
<name>A0AA43QMT7_9LECA</name>
<dbReference type="AlphaFoldDB" id="A0AA43QMT7"/>
<dbReference type="PANTHER" id="PTHR43591:SF10">
    <property type="entry name" value="ABC TRANSMEMBRANE TYPE-1 DOMAIN-CONTAINING PROTEIN-RELATED"/>
    <property type="match status" value="1"/>
</dbReference>
<gene>
    <name evidence="1" type="ORF">OHK93_007144</name>
</gene>
<sequence length="183" mass="21295">MFEVDDAEQTWTYPENHFDLIHTRIMSGSLRNWEKFFETSFRHCRPGGWIECQELDVDARSDDGSLAADSYIVKWARNQEEAINKVGATMRLDGPKLKKQLEDAGFVNVTAREFKIPIGTWPADPKMRETGAFQLVAMLDGIQGLTLALWTRFLGWNEQEIEVFLAKTRAEWRNRKIHSYWPL</sequence>
<dbReference type="InterPro" id="IPR029063">
    <property type="entry name" value="SAM-dependent_MTases_sf"/>
</dbReference>
<dbReference type="Pfam" id="PF13489">
    <property type="entry name" value="Methyltransf_23"/>
    <property type="match status" value="1"/>
</dbReference>